<feature type="compositionally biased region" description="Low complexity" evidence="1">
    <location>
        <begin position="118"/>
        <end position="127"/>
    </location>
</feature>
<evidence type="ECO:0000313" key="3">
    <source>
        <dbReference type="Proteomes" id="UP000236333"/>
    </source>
</evidence>
<gene>
    <name evidence="2" type="ORF">TSOC_010445</name>
</gene>
<evidence type="ECO:0000256" key="1">
    <source>
        <dbReference type="SAM" id="MobiDB-lite"/>
    </source>
</evidence>
<feature type="region of interest" description="Disordered" evidence="1">
    <location>
        <begin position="1"/>
        <end position="34"/>
    </location>
</feature>
<name>A0A2J7ZT84_9CHLO</name>
<organism evidence="2 3">
    <name type="scientific">Tetrabaena socialis</name>
    <dbReference type="NCBI Taxonomy" id="47790"/>
    <lineage>
        <taxon>Eukaryota</taxon>
        <taxon>Viridiplantae</taxon>
        <taxon>Chlorophyta</taxon>
        <taxon>core chlorophytes</taxon>
        <taxon>Chlorophyceae</taxon>
        <taxon>CS clade</taxon>
        <taxon>Chlamydomonadales</taxon>
        <taxon>Tetrabaenaceae</taxon>
        <taxon>Tetrabaena</taxon>
    </lineage>
</organism>
<dbReference type="AlphaFoldDB" id="A0A2J7ZT84"/>
<dbReference type="EMBL" id="PGGS01000498">
    <property type="protein sequence ID" value="PNH03481.1"/>
    <property type="molecule type" value="Genomic_DNA"/>
</dbReference>
<proteinExistence type="predicted"/>
<sequence length="151" mass="15201">MAAGAARKETANGKAAREQERHAAEGPRKQPKMHELLMVGPAAGLMATMTSASVAPSTEPRGSVALGASPATVSSVAASSCVAAPGLSAWAGRARSPEKALPAQRRLFQPSPPGPRMAASSAATSSSGRKVSIFSSLTTSASVTWGREASC</sequence>
<feature type="region of interest" description="Disordered" evidence="1">
    <location>
        <begin position="88"/>
        <end position="130"/>
    </location>
</feature>
<evidence type="ECO:0000313" key="2">
    <source>
        <dbReference type="EMBL" id="PNH03481.1"/>
    </source>
</evidence>
<dbReference type="Proteomes" id="UP000236333">
    <property type="component" value="Unassembled WGS sequence"/>
</dbReference>
<protein>
    <submittedName>
        <fullName evidence="2">Uncharacterized protein</fullName>
    </submittedName>
</protein>
<reference evidence="2 3" key="1">
    <citation type="journal article" date="2017" name="Mol. Biol. Evol.">
        <title>The 4-celled Tetrabaena socialis nuclear genome reveals the essential components for genetic control of cell number at the origin of multicellularity in the volvocine lineage.</title>
        <authorList>
            <person name="Featherston J."/>
            <person name="Arakaki Y."/>
            <person name="Hanschen E.R."/>
            <person name="Ferris P.J."/>
            <person name="Michod R.E."/>
            <person name="Olson B.J.S.C."/>
            <person name="Nozaki H."/>
            <person name="Durand P.M."/>
        </authorList>
    </citation>
    <scope>NUCLEOTIDE SEQUENCE [LARGE SCALE GENOMIC DNA]</scope>
    <source>
        <strain evidence="2 3">NIES-571</strain>
    </source>
</reference>
<comment type="caution">
    <text evidence="2">The sequence shown here is derived from an EMBL/GenBank/DDBJ whole genome shotgun (WGS) entry which is preliminary data.</text>
</comment>
<accession>A0A2J7ZT84</accession>
<keyword evidence="3" id="KW-1185">Reference proteome</keyword>